<dbReference type="Pfam" id="PF10145">
    <property type="entry name" value="PhageMin_Tail"/>
    <property type="match status" value="1"/>
</dbReference>
<dbReference type="InterPro" id="IPR010090">
    <property type="entry name" value="Phage_tape_meas"/>
</dbReference>
<accession>A0AA47I8D7</accession>
<feature type="transmembrane region" description="Helical" evidence="3">
    <location>
        <begin position="545"/>
        <end position="563"/>
    </location>
</feature>
<feature type="transmembrane region" description="Helical" evidence="3">
    <location>
        <begin position="575"/>
        <end position="598"/>
    </location>
</feature>
<feature type="domain" description="Phage tail tape measure protein" evidence="4">
    <location>
        <begin position="256"/>
        <end position="450"/>
    </location>
</feature>
<evidence type="ECO:0000313" key="6">
    <source>
        <dbReference type="Proteomes" id="UP001164733"/>
    </source>
</evidence>
<keyword evidence="1" id="KW-1188">Viral release from host cell</keyword>
<evidence type="ECO:0000256" key="1">
    <source>
        <dbReference type="ARBA" id="ARBA00022612"/>
    </source>
</evidence>
<dbReference type="NCBIfam" id="TIGR01760">
    <property type="entry name" value="tape_meas_TP901"/>
    <property type="match status" value="1"/>
</dbReference>
<dbReference type="Proteomes" id="UP001164733">
    <property type="component" value="Chromosome"/>
</dbReference>
<feature type="coiled-coil region" evidence="2">
    <location>
        <begin position="148"/>
        <end position="182"/>
    </location>
</feature>
<keyword evidence="3" id="KW-0812">Transmembrane</keyword>
<organism evidence="5 6">
    <name type="scientific">Clostridium estertheticum</name>
    <dbReference type="NCBI Taxonomy" id="238834"/>
    <lineage>
        <taxon>Bacteria</taxon>
        <taxon>Bacillati</taxon>
        <taxon>Bacillota</taxon>
        <taxon>Clostridia</taxon>
        <taxon>Eubacteriales</taxon>
        <taxon>Clostridiaceae</taxon>
        <taxon>Clostridium</taxon>
    </lineage>
</organism>
<sequence length="1068" mass="112978">MGDELSLNIKLAMESQSFQQQVAGINRQMTLVQSGFASASSKLGEFGTATDKLKAKQELLTQQLELAKSKTTLYSDAQAKSKLTLDKNVIANESLRVKLEEATKAHNSSVSATGKDSEESKKLALELSQLKAEYSNSNSLIANNARALDNNTIKMNNAEKSANNLEKQLKSTANEITVQDSKWTKLGTSLTESSTKLKAVGSSMTTTGEKLSTSLTVPILGAGVAVGKLSMDFEASMAKVSTISDNTQMPIGTLRSAILKLSDDTGIASTEIANNVYDAISAGQSTGDAVNFVTNSTKLAKAGYAEAGDSLDLLTTILNSYGMKSSETAKISDVLIQVQNKGKVTVGELSKSMGMIIPTANQYGISLEQLGAGYAIMTSKGVKSAEATTYMNSAFNEMGKSGTVASKAIEKATGKSFPELIKSGKSVGDILNIMSDYAKKNGKSLTDMFGSVEAGKAGLLLSGNAGKEFDEMLKSMGLSAGETDKAFAKVNDTAGTRLAKSFNELKNAGIKMGDALTPVIEKISVVVQKLADKFNELTPAQQGTIIKIAGLVAVIGPTIVIVGKLATAFGAISGVLGTASTALGIGATATAGVGVAGATASTGLAGLGTAFGAVLIPLAPYILAIGAVVGTGILIKNALNKEATPAVDLFADKVVTTANSVNGANNGMGASYSTVVTTISDGTKKAVGAYMDLDTKATASLTDLYVNSTGITAKNATEVVIQYKGLADKVEANLDTRYNTEYTTMEAFFNKSSALSKTEEEKALAKLKQDNVDKKTVEDNYIKQIQAIVKKASDEHRALTLSDQQKINAIQDKMKVNGIKTLSESDVESKVILERIKAYGVRITTEQASEIIKNANKQRDGVVKGADDQYTKSVEAIIKMRDESHSITADQATKLIADAKNQKDKTIEHAEAMRSGAVAKVTSMNKDITKSVDTSTGDILTNWDKMKNWWDKWEPGVKTFVTKMANGIVGGYDKNYTGTNNYQGGLTTMHEHGYELYNLPKASRIYNHEASEALVLQTAKQVAQGVLANSNSGKGDTAITQNFYVPVPSASELARQSKRGQQELAFNF</sequence>
<feature type="transmembrane region" description="Helical" evidence="3">
    <location>
        <begin position="610"/>
        <end position="635"/>
    </location>
</feature>
<evidence type="ECO:0000256" key="2">
    <source>
        <dbReference type="SAM" id="Coils"/>
    </source>
</evidence>
<proteinExistence type="predicted"/>
<evidence type="ECO:0000313" key="5">
    <source>
        <dbReference type="EMBL" id="WAG61329.1"/>
    </source>
</evidence>
<name>A0AA47I8D7_9CLOT</name>
<evidence type="ECO:0000259" key="4">
    <source>
        <dbReference type="Pfam" id="PF10145"/>
    </source>
</evidence>
<dbReference type="PANTHER" id="PTHR37813:SF1">
    <property type="entry name" value="FELS-2 PROPHAGE PROTEIN"/>
    <property type="match status" value="1"/>
</dbReference>
<evidence type="ECO:0000256" key="3">
    <source>
        <dbReference type="SAM" id="Phobius"/>
    </source>
</evidence>
<dbReference type="AlphaFoldDB" id="A0AA47I8D7"/>
<protein>
    <submittedName>
        <fullName evidence="5">Phage tail tape measure protein</fullName>
    </submittedName>
</protein>
<dbReference type="PANTHER" id="PTHR37813">
    <property type="entry name" value="FELS-2 PROPHAGE PROTEIN"/>
    <property type="match status" value="1"/>
</dbReference>
<keyword evidence="2" id="KW-0175">Coiled coil</keyword>
<dbReference type="EMBL" id="CP086239">
    <property type="protein sequence ID" value="WAG61329.1"/>
    <property type="molecule type" value="Genomic_DNA"/>
</dbReference>
<keyword evidence="3" id="KW-1133">Transmembrane helix</keyword>
<reference evidence="5" key="1">
    <citation type="submission" date="2021-11" db="EMBL/GenBank/DDBJ databases">
        <title>Clostridia strains as spoilage organisms.</title>
        <authorList>
            <person name="Wambui J."/>
            <person name="Stevens M.J.A."/>
            <person name="Stephan R."/>
        </authorList>
    </citation>
    <scope>NUCLEOTIDE SEQUENCE</scope>
    <source>
        <strain evidence="5">CF009</strain>
    </source>
</reference>
<keyword evidence="3" id="KW-0472">Membrane</keyword>
<gene>
    <name evidence="5" type="ORF">LL038_03490</name>
</gene>
<dbReference type="RefSeq" id="WP_216120021.1">
    <property type="nucleotide sequence ID" value="NZ_CP086239.1"/>
</dbReference>